<keyword evidence="2 4" id="KW-1133">Transmembrane helix</keyword>
<feature type="transmembrane region" description="Helical" evidence="4">
    <location>
        <begin position="20"/>
        <end position="43"/>
    </location>
</feature>
<dbReference type="InterPro" id="IPR036259">
    <property type="entry name" value="MFS_trans_sf"/>
</dbReference>
<dbReference type="Proteomes" id="UP001062632">
    <property type="component" value="Unassembled WGS sequence"/>
</dbReference>
<evidence type="ECO:0000256" key="1">
    <source>
        <dbReference type="ARBA" id="ARBA00022692"/>
    </source>
</evidence>
<evidence type="ECO:0000256" key="4">
    <source>
        <dbReference type="SAM" id="Phobius"/>
    </source>
</evidence>
<evidence type="ECO:0000256" key="3">
    <source>
        <dbReference type="ARBA" id="ARBA00023136"/>
    </source>
</evidence>
<keyword evidence="7" id="KW-1185">Reference proteome</keyword>
<dbReference type="SUPFAM" id="SSF103473">
    <property type="entry name" value="MFS general substrate transporter"/>
    <property type="match status" value="1"/>
</dbReference>
<comment type="caution">
    <text evidence="6">The sequence shown here is derived from an EMBL/GenBank/DDBJ whole genome shotgun (WGS) entry which is preliminary data.</text>
</comment>
<reference evidence="6 7" key="1">
    <citation type="submission" date="2013-04" db="EMBL/GenBank/DDBJ databases">
        <title>The genome sequencing project of 58 acetic acid bacteria.</title>
        <authorList>
            <person name="Okamoto-Kainuma A."/>
            <person name="Ishikawa M."/>
            <person name="Umino S."/>
            <person name="Koizumi Y."/>
            <person name="Shiwa Y."/>
            <person name="Yoshikawa H."/>
            <person name="Matsutani M."/>
            <person name="Matsushita K."/>
        </authorList>
    </citation>
    <scope>NUCLEOTIDE SEQUENCE [LARGE SCALE GENOMIC DNA]</scope>
    <source>
        <strain evidence="6 7">NBRC 106555</strain>
    </source>
</reference>
<dbReference type="InterPro" id="IPR020846">
    <property type="entry name" value="MFS_dom"/>
</dbReference>
<keyword evidence="1 4" id="KW-0812">Transmembrane</keyword>
<feature type="domain" description="Major facilitator superfamily (MFS) profile" evidence="5">
    <location>
        <begin position="1"/>
        <end position="72"/>
    </location>
</feature>
<name>A0ABQ0QRM1_9PROT</name>
<dbReference type="Gene3D" id="1.20.1250.20">
    <property type="entry name" value="MFS general substrate transporter like domains"/>
    <property type="match status" value="1"/>
</dbReference>
<proteinExistence type="predicted"/>
<evidence type="ECO:0000313" key="6">
    <source>
        <dbReference type="EMBL" id="GBR54309.1"/>
    </source>
</evidence>
<protein>
    <recommendedName>
        <fullName evidence="5">Major facilitator superfamily (MFS) profile domain-containing protein</fullName>
    </recommendedName>
</protein>
<evidence type="ECO:0000259" key="5">
    <source>
        <dbReference type="PROSITE" id="PS50850"/>
    </source>
</evidence>
<sequence>MALLADLLVEHETLGAANGLLLTFSNGIGILAPVVTGYILQFTGGFEDVFYMVAVLLLAGSIGSALLPKETISVAMKEGEAKCA</sequence>
<gene>
    <name evidence="6" type="ORF">AA106555_1632</name>
</gene>
<evidence type="ECO:0000256" key="2">
    <source>
        <dbReference type="ARBA" id="ARBA00022989"/>
    </source>
</evidence>
<dbReference type="EMBL" id="BAQC01000050">
    <property type="protein sequence ID" value="GBR54309.1"/>
    <property type="molecule type" value="Genomic_DNA"/>
</dbReference>
<evidence type="ECO:0000313" key="7">
    <source>
        <dbReference type="Proteomes" id="UP001062632"/>
    </source>
</evidence>
<organism evidence="6 7">
    <name type="scientific">Neokomagataea thailandica NBRC 106555</name>
    <dbReference type="NCBI Taxonomy" id="1223520"/>
    <lineage>
        <taxon>Bacteria</taxon>
        <taxon>Pseudomonadati</taxon>
        <taxon>Pseudomonadota</taxon>
        <taxon>Alphaproteobacteria</taxon>
        <taxon>Acetobacterales</taxon>
        <taxon>Acetobacteraceae</taxon>
        <taxon>Neokomagataea</taxon>
    </lineage>
</organism>
<accession>A0ABQ0QRM1</accession>
<dbReference type="PROSITE" id="PS50850">
    <property type="entry name" value="MFS"/>
    <property type="match status" value="1"/>
</dbReference>
<feature type="transmembrane region" description="Helical" evidence="4">
    <location>
        <begin position="49"/>
        <end position="67"/>
    </location>
</feature>
<keyword evidence="3 4" id="KW-0472">Membrane</keyword>